<name>A0A7J5U4Q9_9BACT</name>
<keyword evidence="3 7" id="KW-0540">Nuclease</keyword>
<evidence type="ECO:0000313" key="10">
    <source>
        <dbReference type="Proteomes" id="UP000488299"/>
    </source>
</evidence>
<dbReference type="GO" id="GO:0001682">
    <property type="term" value="P:tRNA 5'-leader removal"/>
    <property type="evidence" value="ECO:0007669"/>
    <property type="project" value="UniProtKB-UniRule"/>
</dbReference>
<dbReference type="NCBIfam" id="TIGR00188">
    <property type="entry name" value="rnpA"/>
    <property type="match status" value="1"/>
</dbReference>
<comment type="function">
    <text evidence="1 7">RNaseP catalyzes the removal of the 5'-leader sequence from pre-tRNA to produce the mature 5'-terminus. It can also cleave other RNA substrates such as 4.5S RNA. The protein component plays an auxiliary but essential role in vivo by binding to the 5'-leader sequence and broadening the substrate specificity of the ribozyme.</text>
</comment>
<dbReference type="GO" id="GO:0004526">
    <property type="term" value="F:ribonuclease P activity"/>
    <property type="evidence" value="ECO:0007669"/>
    <property type="project" value="UniProtKB-UniRule"/>
</dbReference>
<evidence type="ECO:0000256" key="2">
    <source>
        <dbReference type="ARBA" id="ARBA00022694"/>
    </source>
</evidence>
<comment type="subunit">
    <text evidence="7">Consists of a catalytic RNA component (M1 or rnpB) and a protein subunit.</text>
</comment>
<organism evidence="9 10">
    <name type="scientific">Rudanella paleaurantiibacter</name>
    <dbReference type="NCBI Taxonomy" id="2614655"/>
    <lineage>
        <taxon>Bacteria</taxon>
        <taxon>Pseudomonadati</taxon>
        <taxon>Bacteroidota</taxon>
        <taxon>Cytophagia</taxon>
        <taxon>Cytophagales</taxon>
        <taxon>Cytophagaceae</taxon>
        <taxon>Rudanella</taxon>
    </lineage>
</organism>
<keyword evidence="10" id="KW-1185">Reference proteome</keyword>
<dbReference type="EC" id="3.1.26.5" evidence="7 8"/>
<dbReference type="InterPro" id="IPR000100">
    <property type="entry name" value="RNase_P"/>
</dbReference>
<dbReference type="Pfam" id="PF00825">
    <property type="entry name" value="Ribonuclease_P"/>
    <property type="match status" value="1"/>
</dbReference>
<evidence type="ECO:0000256" key="5">
    <source>
        <dbReference type="ARBA" id="ARBA00022801"/>
    </source>
</evidence>
<dbReference type="GO" id="GO:0000049">
    <property type="term" value="F:tRNA binding"/>
    <property type="evidence" value="ECO:0007669"/>
    <property type="project" value="UniProtKB-UniRule"/>
</dbReference>
<evidence type="ECO:0000313" key="9">
    <source>
        <dbReference type="EMBL" id="KAB7732683.1"/>
    </source>
</evidence>
<dbReference type="PROSITE" id="PS00648">
    <property type="entry name" value="RIBONUCLEASE_P"/>
    <property type="match status" value="1"/>
</dbReference>
<dbReference type="AlphaFoldDB" id="A0A7J5U4Q9"/>
<dbReference type="HAMAP" id="MF_00227">
    <property type="entry name" value="RNase_P"/>
    <property type="match status" value="1"/>
</dbReference>
<comment type="caution">
    <text evidence="9">The sequence shown here is derived from an EMBL/GenBank/DDBJ whole genome shotgun (WGS) entry which is preliminary data.</text>
</comment>
<dbReference type="SUPFAM" id="SSF54211">
    <property type="entry name" value="Ribosomal protein S5 domain 2-like"/>
    <property type="match status" value="1"/>
</dbReference>
<dbReference type="InterPro" id="IPR020539">
    <property type="entry name" value="RNase_P_CS"/>
</dbReference>
<protein>
    <recommendedName>
        <fullName evidence="7 8">Ribonuclease P protein component</fullName>
        <shortName evidence="7">RNase P protein</shortName>
        <shortName evidence="7">RNaseP protein</shortName>
        <ecNumber evidence="7 8">3.1.26.5</ecNumber>
    </recommendedName>
    <alternativeName>
        <fullName evidence="7">Protein C5</fullName>
    </alternativeName>
</protein>
<accession>A0A7J5U4Q9</accession>
<dbReference type="RefSeq" id="WP_152122198.1">
    <property type="nucleotide sequence ID" value="NZ_WELI01000001.1"/>
</dbReference>
<gene>
    <name evidence="7 9" type="primary">rnpA</name>
    <name evidence="9" type="ORF">F5984_01665</name>
</gene>
<dbReference type="Gene3D" id="3.30.230.10">
    <property type="match status" value="1"/>
</dbReference>
<dbReference type="Proteomes" id="UP000488299">
    <property type="component" value="Unassembled WGS sequence"/>
</dbReference>
<keyword evidence="2 7" id="KW-0819">tRNA processing</keyword>
<evidence type="ECO:0000256" key="6">
    <source>
        <dbReference type="ARBA" id="ARBA00022884"/>
    </source>
</evidence>
<evidence type="ECO:0000256" key="7">
    <source>
        <dbReference type="HAMAP-Rule" id="MF_00227"/>
    </source>
</evidence>
<dbReference type="InterPro" id="IPR014721">
    <property type="entry name" value="Ribsml_uS5_D2-typ_fold_subgr"/>
</dbReference>
<evidence type="ECO:0000256" key="4">
    <source>
        <dbReference type="ARBA" id="ARBA00022759"/>
    </source>
</evidence>
<keyword evidence="4 7" id="KW-0255">Endonuclease</keyword>
<proteinExistence type="inferred from homology"/>
<keyword evidence="5 7" id="KW-0378">Hydrolase</keyword>
<keyword evidence="6 7" id="KW-0694">RNA-binding</keyword>
<comment type="catalytic activity">
    <reaction evidence="7">
        <text>Endonucleolytic cleavage of RNA, removing 5'-extranucleotides from tRNA precursor.</text>
        <dbReference type="EC" id="3.1.26.5"/>
    </reaction>
</comment>
<evidence type="ECO:0000256" key="3">
    <source>
        <dbReference type="ARBA" id="ARBA00022722"/>
    </source>
</evidence>
<reference evidence="9 10" key="1">
    <citation type="submission" date="2019-10" db="EMBL/GenBank/DDBJ databases">
        <title>Rudanella paleaurantiibacter sp. nov., isolated from sludge.</title>
        <authorList>
            <person name="Xu S.Q."/>
        </authorList>
    </citation>
    <scope>NUCLEOTIDE SEQUENCE [LARGE SCALE GENOMIC DNA]</scope>
    <source>
        <strain evidence="9 10">HX-22-17</strain>
    </source>
</reference>
<dbReference type="InterPro" id="IPR020568">
    <property type="entry name" value="Ribosomal_Su5_D2-typ_SF"/>
</dbReference>
<evidence type="ECO:0000256" key="8">
    <source>
        <dbReference type="NCBIfam" id="TIGR00188"/>
    </source>
</evidence>
<evidence type="ECO:0000256" key="1">
    <source>
        <dbReference type="ARBA" id="ARBA00002663"/>
    </source>
</evidence>
<dbReference type="EMBL" id="WELI01000001">
    <property type="protein sequence ID" value="KAB7732683.1"/>
    <property type="molecule type" value="Genomic_DNA"/>
</dbReference>
<comment type="similarity">
    <text evidence="7">Belongs to the RnpA family.</text>
</comment>
<sequence>MRHTFPKTERLSGKTKIQSLFQKGRADLYSFYLFPFRVIYQYAPPRPETSPAPLSDDTDSERLAVAAEPIETLPAVLINVSKRQFKRAVDRNLLRRRVREAYRLHKQRLGHANTPPTELAFLYIAKTKLSFEDIERGMRRALQKVDVKHVDPPR</sequence>